<gene>
    <name evidence="1" type="ORF">DSO57_1003858</name>
</gene>
<reference evidence="1" key="1">
    <citation type="submission" date="2022-04" db="EMBL/GenBank/DDBJ databases">
        <title>Genome of the entomopathogenic fungus Entomophthora muscae.</title>
        <authorList>
            <person name="Elya C."/>
            <person name="Lovett B.R."/>
            <person name="Lee E."/>
            <person name="Macias A.M."/>
            <person name="Hajek A.E."/>
            <person name="De Bivort B.L."/>
            <person name="Kasson M.T."/>
            <person name="De Fine Licht H.H."/>
            <person name="Stajich J.E."/>
        </authorList>
    </citation>
    <scope>NUCLEOTIDE SEQUENCE</scope>
    <source>
        <strain evidence="1">Berkeley</strain>
    </source>
</reference>
<dbReference type="EMBL" id="QTSX02007109">
    <property type="protein sequence ID" value="KAJ9051506.1"/>
    <property type="molecule type" value="Genomic_DNA"/>
</dbReference>
<proteinExistence type="predicted"/>
<keyword evidence="2" id="KW-1185">Reference proteome</keyword>
<sequence length="86" mass="9800">MACWRDDNKVLSHKIASLEAKLLKALSQEGNSNKSQRQDNVLEASAWGISITENVGRQHLDPWAWWLASSQEEGLKPALRPRFQEE</sequence>
<organism evidence="1 2">
    <name type="scientific">Entomophthora muscae</name>
    <dbReference type="NCBI Taxonomy" id="34485"/>
    <lineage>
        <taxon>Eukaryota</taxon>
        <taxon>Fungi</taxon>
        <taxon>Fungi incertae sedis</taxon>
        <taxon>Zoopagomycota</taxon>
        <taxon>Entomophthoromycotina</taxon>
        <taxon>Entomophthoromycetes</taxon>
        <taxon>Entomophthorales</taxon>
        <taxon>Entomophthoraceae</taxon>
        <taxon>Entomophthora</taxon>
    </lineage>
</organism>
<name>A0ACC2RNA0_9FUNG</name>
<comment type="caution">
    <text evidence="1">The sequence shown here is derived from an EMBL/GenBank/DDBJ whole genome shotgun (WGS) entry which is preliminary data.</text>
</comment>
<protein>
    <submittedName>
        <fullName evidence="1">Uncharacterized protein</fullName>
    </submittedName>
</protein>
<evidence type="ECO:0000313" key="1">
    <source>
        <dbReference type="EMBL" id="KAJ9051506.1"/>
    </source>
</evidence>
<evidence type="ECO:0000313" key="2">
    <source>
        <dbReference type="Proteomes" id="UP001165960"/>
    </source>
</evidence>
<accession>A0ACC2RNA0</accession>
<dbReference type="Proteomes" id="UP001165960">
    <property type="component" value="Unassembled WGS sequence"/>
</dbReference>